<dbReference type="OrthoDB" id="9800684at2"/>
<dbReference type="Gene3D" id="2.60.120.10">
    <property type="entry name" value="Jelly Rolls"/>
    <property type="match status" value="1"/>
</dbReference>
<sequence>MTRPRATHEVLVDDARVRVTRWDFVPGAETGWHRHGMDYVVTTLTPCSFLLEEPGGGSRRVDLPAGATYRRDEGVEHNVVNGGTETMSFVETELKN</sequence>
<gene>
    <name evidence="1" type="ORF">EJC49_20630</name>
</gene>
<accession>A0A3R9Y584</accession>
<organism evidence="1 2">
    <name type="scientific">Aquibium carbonis</name>
    <dbReference type="NCBI Taxonomy" id="2495581"/>
    <lineage>
        <taxon>Bacteria</taxon>
        <taxon>Pseudomonadati</taxon>
        <taxon>Pseudomonadota</taxon>
        <taxon>Alphaproteobacteria</taxon>
        <taxon>Hyphomicrobiales</taxon>
        <taxon>Phyllobacteriaceae</taxon>
        <taxon>Aquibium</taxon>
    </lineage>
</organism>
<name>A0A3R9Y584_9HYPH</name>
<dbReference type="InterPro" id="IPR011051">
    <property type="entry name" value="RmlC_Cupin_sf"/>
</dbReference>
<keyword evidence="2" id="KW-1185">Reference proteome</keyword>
<evidence type="ECO:0000313" key="2">
    <source>
        <dbReference type="Proteomes" id="UP000278398"/>
    </source>
</evidence>
<dbReference type="EMBL" id="RWKW01000090">
    <property type="protein sequence ID" value="RST84511.1"/>
    <property type="molecule type" value="Genomic_DNA"/>
</dbReference>
<comment type="caution">
    <text evidence="1">The sequence shown here is derived from an EMBL/GenBank/DDBJ whole genome shotgun (WGS) entry which is preliminary data.</text>
</comment>
<proteinExistence type="predicted"/>
<dbReference type="SUPFAM" id="SSF51182">
    <property type="entry name" value="RmlC-like cupins"/>
    <property type="match status" value="1"/>
</dbReference>
<dbReference type="Proteomes" id="UP000278398">
    <property type="component" value="Unassembled WGS sequence"/>
</dbReference>
<dbReference type="AlphaFoldDB" id="A0A3R9Y584"/>
<dbReference type="InterPro" id="IPR014710">
    <property type="entry name" value="RmlC-like_jellyroll"/>
</dbReference>
<protein>
    <submittedName>
        <fullName evidence="1">Cupin</fullName>
    </submittedName>
</protein>
<evidence type="ECO:0000313" key="1">
    <source>
        <dbReference type="EMBL" id="RST84511.1"/>
    </source>
</evidence>
<dbReference type="RefSeq" id="WP_126701819.1">
    <property type="nucleotide sequence ID" value="NZ_RWKW01000090.1"/>
</dbReference>
<reference evidence="1 2" key="1">
    <citation type="submission" date="2018-12" db="EMBL/GenBank/DDBJ databases">
        <title>Mesorhizobium carbonis sp. nov., isolated from coal mine water.</title>
        <authorList>
            <person name="Xin W."/>
            <person name="Xu Z."/>
            <person name="Xiang F."/>
            <person name="Zhang J."/>
            <person name="Xi L."/>
            <person name="Liu J."/>
        </authorList>
    </citation>
    <scope>NUCLEOTIDE SEQUENCE [LARGE SCALE GENOMIC DNA]</scope>
    <source>
        <strain evidence="1 2">B2.3</strain>
    </source>
</reference>